<reference evidence="7 8" key="1">
    <citation type="submission" date="2020-08" db="EMBL/GenBank/DDBJ databases">
        <title>Acidobacteriota in marine sediments use diverse sulfur dissimilation pathways.</title>
        <authorList>
            <person name="Wasmund K."/>
        </authorList>
    </citation>
    <scope>NUCLEOTIDE SEQUENCE [LARGE SCALE GENOMIC DNA]</scope>
    <source>
        <strain evidence="7">MAG AM4</strain>
    </source>
</reference>
<organism evidence="7 8">
    <name type="scientific">Candidatus Polarisedimenticola svalbardensis</name>
    <dbReference type="NCBI Taxonomy" id="2886004"/>
    <lineage>
        <taxon>Bacteria</taxon>
        <taxon>Pseudomonadati</taxon>
        <taxon>Acidobacteriota</taxon>
        <taxon>Candidatus Polarisedimenticolia</taxon>
        <taxon>Candidatus Polarisedimenticolales</taxon>
        <taxon>Candidatus Polarisedimenticolaceae</taxon>
        <taxon>Candidatus Polarisedimenticola</taxon>
    </lineage>
</organism>
<dbReference type="GO" id="GO:0016990">
    <property type="term" value="F:arginine deiminase activity"/>
    <property type="evidence" value="ECO:0007669"/>
    <property type="project" value="UniProtKB-EC"/>
</dbReference>
<comment type="pathway">
    <text evidence="1">Amino-acid degradation; L-arginine degradation via ADI pathway; carbamoyl phosphate from L-arginine: step 1/2.</text>
</comment>
<evidence type="ECO:0000256" key="6">
    <source>
        <dbReference type="PIRSR" id="PIRSR006356-1"/>
    </source>
</evidence>
<comment type="caution">
    <text evidence="7">The sequence shown here is derived from an EMBL/GenBank/DDBJ whole genome shotgun (WGS) entry which is preliminary data.</text>
</comment>
<comment type="catalytic activity">
    <reaction evidence="5">
        <text>L-arginine + H2O = L-citrulline + NH4(+)</text>
        <dbReference type="Rhea" id="RHEA:19597"/>
        <dbReference type="ChEBI" id="CHEBI:15377"/>
        <dbReference type="ChEBI" id="CHEBI:28938"/>
        <dbReference type="ChEBI" id="CHEBI:32682"/>
        <dbReference type="ChEBI" id="CHEBI:57743"/>
        <dbReference type="EC" id="3.5.3.6"/>
    </reaction>
</comment>
<dbReference type="AlphaFoldDB" id="A0A8J6XQW6"/>
<evidence type="ECO:0000256" key="1">
    <source>
        <dbReference type="ARBA" id="ARBA00005213"/>
    </source>
</evidence>
<dbReference type="EMBL" id="JACXWD010000003">
    <property type="protein sequence ID" value="MBD3866862.1"/>
    <property type="molecule type" value="Genomic_DNA"/>
</dbReference>
<dbReference type="Pfam" id="PF02274">
    <property type="entry name" value="ADI"/>
    <property type="match status" value="1"/>
</dbReference>
<dbReference type="PANTHER" id="PTHR47271:SF2">
    <property type="entry name" value="ARGININE DEIMINASE"/>
    <property type="match status" value="1"/>
</dbReference>
<evidence type="ECO:0000313" key="8">
    <source>
        <dbReference type="Proteomes" id="UP000648239"/>
    </source>
</evidence>
<name>A0A8J6XQW6_9BACT</name>
<feature type="active site" description="Amidino-cysteine intermediate" evidence="6">
    <location>
        <position position="412"/>
    </location>
</feature>
<evidence type="ECO:0000256" key="4">
    <source>
        <dbReference type="ARBA" id="ARBA00022801"/>
    </source>
</evidence>
<dbReference type="EC" id="3.5.3.6" evidence="3"/>
<dbReference type="SUPFAM" id="SSF55909">
    <property type="entry name" value="Pentein"/>
    <property type="match status" value="1"/>
</dbReference>
<dbReference type="GO" id="GO:0019546">
    <property type="term" value="P:L-arginine deiminase pathway"/>
    <property type="evidence" value="ECO:0007669"/>
    <property type="project" value="TreeGrafter"/>
</dbReference>
<dbReference type="PANTHER" id="PTHR47271">
    <property type="entry name" value="ARGININE DEIMINASE"/>
    <property type="match status" value="1"/>
</dbReference>
<dbReference type="InterPro" id="IPR003876">
    <property type="entry name" value="Arg_deiminase"/>
</dbReference>
<sequence length="425" mass="47763">MVHVTSEIGRLRKVLLHEPGPEVDRMVPAMMEDLLFDDILYGDRAREEHAVFRRVLQLVGIELVEAADLLREALERPEARAWLFEVLLEEFPRSLRSYLEARSVDELAEAMICGIRQEPDHRGVEVEDLYRLAPLPNYCFQRDPQIILGDGVIFSSMAAPARHREPLLSRLIFTFHPDYADIPVILDPIRRSGEQQLFVGSQHPHIEGGDLLVLSPDVVAVGVSERTNHTAVQQLARTLARKEGGPRWLLEVRLPRRRAYMHLDTLITPIDRDAALVYPPVILDQGRERAEVAEYDLHSEDPDPVPRDDLLGALAARGVDLSPIHCGGPDPVDQQREQWTDGSNALALAPGVLTLYDRNVRTADELDRHGYRIVSARDLLLGKAELSLDRPDRTCILLSSNEISRARGGPHCLSHPLVRDDPSPA</sequence>
<evidence type="ECO:0000256" key="2">
    <source>
        <dbReference type="ARBA" id="ARBA00010206"/>
    </source>
</evidence>
<proteinExistence type="inferred from homology"/>
<dbReference type="PIRSF" id="PIRSF006356">
    <property type="entry name" value="Arg_deiminase"/>
    <property type="match status" value="1"/>
</dbReference>
<accession>A0A8J6XQW6</accession>
<dbReference type="Gene3D" id="1.10.3930.10">
    <property type="entry name" value="Arginine deiminase"/>
    <property type="match status" value="1"/>
</dbReference>
<dbReference type="Proteomes" id="UP000648239">
    <property type="component" value="Unassembled WGS sequence"/>
</dbReference>
<evidence type="ECO:0000256" key="3">
    <source>
        <dbReference type="ARBA" id="ARBA00012171"/>
    </source>
</evidence>
<evidence type="ECO:0000313" key="7">
    <source>
        <dbReference type="EMBL" id="MBD3866862.1"/>
    </source>
</evidence>
<gene>
    <name evidence="7" type="ORF">IFK94_01965</name>
</gene>
<dbReference type="PRINTS" id="PR01466">
    <property type="entry name" value="ARGDEIMINASE"/>
</dbReference>
<dbReference type="Gene3D" id="3.75.10.10">
    <property type="entry name" value="L-arginine/glycine Amidinotransferase, Chain A"/>
    <property type="match status" value="1"/>
</dbReference>
<protein>
    <recommendedName>
        <fullName evidence="3">arginine deiminase</fullName>
        <ecNumber evidence="3">3.5.3.6</ecNumber>
    </recommendedName>
</protein>
<evidence type="ECO:0000256" key="5">
    <source>
        <dbReference type="ARBA" id="ARBA00049429"/>
    </source>
</evidence>
<comment type="similarity">
    <text evidence="2">Belongs to the arginine deiminase family.</text>
</comment>
<keyword evidence="4" id="KW-0378">Hydrolase</keyword>